<dbReference type="PANTHER" id="PTHR43975:SF2">
    <property type="entry name" value="EG:BACR7A4.14 PROTEIN-RELATED"/>
    <property type="match status" value="1"/>
</dbReference>
<evidence type="ECO:0000313" key="4">
    <source>
        <dbReference type="EMBL" id="CAB4853388.1"/>
    </source>
</evidence>
<evidence type="ECO:0000313" key="5">
    <source>
        <dbReference type="EMBL" id="CAB4960149.1"/>
    </source>
</evidence>
<reference evidence="2" key="1">
    <citation type="submission" date="2020-05" db="EMBL/GenBank/DDBJ databases">
        <authorList>
            <person name="Chiriac C."/>
            <person name="Salcher M."/>
            <person name="Ghai R."/>
            <person name="Kavagutti S V."/>
        </authorList>
    </citation>
    <scope>NUCLEOTIDE SEQUENCE</scope>
</reference>
<evidence type="ECO:0000313" key="3">
    <source>
        <dbReference type="EMBL" id="CAB4835100.1"/>
    </source>
</evidence>
<dbReference type="EMBL" id="CAFBOL010000188">
    <property type="protein sequence ID" value="CAB5022748.1"/>
    <property type="molecule type" value="Genomic_DNA"/>
</dbReference>
<dbReference type="Pfam" id="PF00106">
    <property type="entry name" value="adh_short"/>
    <property type="match status" value="1"/>
</dbReference>
<proteinExistence type="predicted"/>
<dbReference type="EMBL" id="CAESGF010000020">
    <property type="protein sequence ID" value="CAB4364907.1"/>
    <property type="molecule type" value="Genomic_DNA"/>
</dbReference>
<gene>
    <name evidence="2" type="ORF">UFOPK2656_02945</name>
    <name evidence="3" type="ORF">UFOPK3099_02663</name>
    <name evidence="4" type="ORF">UFOPK3267_02919</name>
    <name evidence="5" type="ORF">UFOPK3651_03456</name>
    <name evidence="6" type="ORF">UFOPK3931_03461</name>
    <name evidence="1" type="ORF">UFOPK4189_02664</name>
</gene>
<dbReference type="EMBL" id="CAEZYF010000026">
    <property type="protein sequence ID" value="CAB4741612.1"/>
    <property type="molecule type" value="Genomic_DNA"/>
</dbReference>
<evidence type="ECO:0000313" key="6">
    <source>
        <dbReference type="EMBL" id="CAB5022748.1"/>
    </source>
</evidence>
<dbReference type="PANTHER" id="PTHR43975">
    <property type="entry name" value="ZGC:101858"/>
    <property type="match status" value="1"/>
</dbReference>
<protein>
    <submittedName>
        <fullName evidence="2">Unannotated protein</fullName>
    </submittedName>
</protein>
<sequence length="296" mass="31346">MSNDDPMNLAAAHDWGYAGKRVVVTGAASGMGRAAAEILVHLGATVVGIDRQAIEVEGVAETHTVDLADEASVSAVAAAITGELHGLFNCAGIPGTADPRTILAINFCGLRHLTEALLPQLTPGSAICNIGSTASVNWIYHVDSLMEVLHEPSYAAALDMLEGKLADLGYPYDVSKEAVNLYTAWRSIGLNEVGVRINCINPGGTFTPASRDFTKAVKSKEFGAEMLEHWPKLMGRMAKPHEQAWPMVFLNSPFASFVNGATFCVDAGLTSGLVSQQHHPMIAAGMFWAPAQKATS</sequence>
<dbReference type="InterPro" id="IPR036291">
    <property type="entry name" value="NAD(P)-bd_dom_sf"/>
</dbReference>
<dbReference type="Gene3D" id="3.40.50.720">
    <property type="entry name" value="NAD(P)-binding Rossmann-like Domain"/>
    <property type="match status" value="1"/>
</dbReference>
<dbReference type="EMBL" id="CAFBIY010000248">
    <property type="protein sequence ID" value="CAB4853388.1"/>
    <property type="molecule type" value="Genomic_DNA"/>
</dbReference>
<dbReference type="InterPro" id="IPR002347">
    <property type="entry name" value="SDR_fam"/>
</dbReference>
<organism evidence="2">
    <name type="scientific">freshwater metagenome</name>
    <dbReference type="NCBI Taxonomy" id="449393"/>
    <lineage>
        <taxon>unclassified sequences</taxon>
        <taxon>metagenomes</taxon>
        <taxon>ecological metagenomes</taxon>
    </lineage>
</organism>
<name>A0A6J6T3A0_9ZZZZ</name>
<evidence type="ECO:0000313" key="2">
    <source>
        <dbReference type="EMBL" id="CAB4741612.1"/>
    </source>
</evidence>
<evidence type="ECO:0000313" key="1">
    <source>
        <dbReference type="EMBL" id="CAB4364907.1"/>
    </source>
</evidence>
<dbReference type="Pfam" id="PF13561">
    <property type="entry name" value="adh_short_C2"/>
    <property type="match status" value="1"/>
</dbReference>
<accession>A0A6J6T3A0</accession>
<dbReference type="SUPFAM" id="SSF51735">
    <property type="entry name" value="NAD(P)-binding Rossmann-fold domains"/>
    <property type="match status" value="1"/>
</dbReference>
<dbReference type="AlphaFoldDB" id="A0A6J6T3A0"/>
<dbReference type="EMBL" id="CAFBMT010000045">
    <property type="protein sequence ID" value="CAB4960149.1"/>
    <property type="molecule type" value="Genomic_DNA"/>
</dbReference>
<dbReference type="PRINTS" id="PR00081">
    <property type="entry name" value="GDHRDH"/>
</dbReference>
<dbReference type="EMBL" id="CAFAAV010000286">
    <property type="protein sequence ID" value="CAB4835100.1"/>
    <property type="molecule type" value="Genomic_DNA"/>
</dbReference>